<dbReference type="EMBL" id="MRZV01000223">
    <property type="protein sequence ID" value="PIK55226.1"/>
    <property type="molecule type" value="Genomic_DNA"/>
</dbReference>
<feature type="chain" id="PRO_5013647862" description="Tyr recombinase domain-containing protein" evidence="3">
    <location>
        <begin position="19"/>
        <end position="636"/>
    </location>
</feature>
<dbReference type="GO" id="GO:0003677">
    <property type="term" value="F:DNA binding"/>
    <property type="evidence" value="ECO:0007669"/>
    <property type="project" value="InterPro"/>
</dbReference>
<feature type="compositionally biased region" description="Acidic residues" evidence="2">
    <location>
        <begin position="23"/>
        <end position="55"/>
    </location>
</feature>
<reference evidence="4 5" key="1">
    <citation type="journal article" date="2017" name="PLoS Biol.">
        <title>The sea cucumber genome provides insights into morphological evolution and visceral regeneration.</title>
        <authorList>
            <person name="Zhang X."/>
            <person name="Sun L."/>
            <person name="Yuan J."/>
            <person name="Sun Y."/>
            <person name="Gao Y."/>
            <person name="Zhang L."/>
            <person name="Li S."/>
            <person name="Dai H."/>
            <person name="Hamel J.F."/>
            <person name="Liu C."/>
            <person name="Yu Y."/>
            <person name="Liu S."/>
            <person name="Lin W."/>
            <person name="Guo K."/>
            <person name="Jin S."/>
            <person name="Xu P."/>
            <person name="Storey K.B."/>
            <person name="Huan P."/>
            <person name="Zhang T."/>
            <person name="Zhou Y."/>
            <person name="Zhang J."/>
            <person name="Lin C."/>
            <person name="Li X."/>
            <person name="Xing L."/>
            <person name="Huo D."/>
            <person name="Sun M."/>
            <person name="Wang L."/>
            <person name="Mercier A."/>
            <person name="Li F."/>
            <person name="Yang H."/>
            <person name="Xiang J."/>
        </authorList>
    </citation>
    <scope>NUCLEOTIDE SEQUENCE [LARGE SCALE GENOMIC DNA]</scope>
    <source>
        <strain evidence="4">Shaxun</strain>
        <tissue evidence="4">Muscle</tissue>
    </source>
</reference>
<keyword evidence="3" id="KW-0732">Signal</keyword>
<evidence type="ECO:0000313" key="5">
    <source>
        <dbReference type="Proteomes" id="UP000230750"/>
    </source>
</evidence>
<evidence type="ECO:0000313" key="4">
    <source>
        <dbReference type="EMBL" id="PIK55226.1"/>
    </source>
</evidence>
<organism evidence="4 5">
    <name type="scientific">Stichopus japonicus</name>
    <name type="common">Sea cucumber</name>
    <dbReference type="NCBI Taxonomy" id="307972"/>
    <lineage>
        <taxon>Eukaryota</taxon>
        <taxon>Metazoa</taxon>
        <taxon>Echinodermata</taxon>
        <taxon>Eleutherozoa</taxon>
        <taxon>Echinozoa</taxon>
        <taxon>Holothuroidea</taxon>
        <taxon>Aspidochirotacea</taxon>
        <taxon>Aspidochirotida</taxon>
        <taxon>Stichopodidae</taxon>
        <taxon>Apostichopus</taxon>
    </lineage>
</organism>
<dbReference type="GO" id="GO:0015074">
    <property type="term" value="P:DNA integration"/>
    <property type="evidence" value="ECO:0007669"/>
    <property type="project" value="InterPro"/>
</dbReference>
<dbReference type="InterPro" id="IPR013762">
    <property type="entry name" value="Integrase-like_cat_sf"/>
</dbReference>
<accession>A0A2G8L4P2</accession>
<comment type="caution">
    <text evidence="4">The sequence shown here is derived from an EMBL/GenBank/DDBJ whole genome shotgun (WGS) entry which is preliminary data.</text>
</comment>
<dbReference type="Proteomes" id="UP000230750">
    <property type="component" value="Unassembled WGS sequence"/>
</dbReference>
<evidence type="ECO:0000256" key="1">
    <source>
        <dbReference type="ARBA" id="ARBA00023172"/>
    </source>
</evidence>
<sequence>MPMMTMTVTMIMIMATMMTIMVTDDDDDDDDDDDHGENDDGDDDDNGDENGDCDDVDHHHQQKSKGCDPEKRSCLPSNSNVQGRRRRLCTLCNHGQRYLGTHLRRVHNIRGAKERQRMLYAARAKVPIGKPTPCGRRLRDCPMTGCPAKGLKRIDHHLAGVHNLNRNTRLYSEMLLLSNRTALDDDGSTSSKMTYPEMSAELLQDNTLGQFQKYYEVRGGNTAAARKSALQHRKQVEALLRRLSVTTRQLITPNTPMRIVESLQKEAKQPKTIGSYLLSIKKLCNFLIANREMANCLGVTSRATIRDTQSSADDFTASLRAQTVRRELELRAKITDVLLPSNEVARFKESVSLELEATIRALQNTPNLVEWSQVASMRNILITLILLVSGHRSGVITQLSLGEFQDAVMELYGEEESYFIKVHNHKTAGTYGPVTIHLDRQMYQWCRAYMELARNRTPGPRTRDPTAPFFLTRSGGAVDRVAQEVSRLGIRFQLRNLNPLNIRKTVSTKNFETQSAASRSQIAEHMAHSETTQATYYKAQNTNYMARSASMKIRGLLDGSLGSSAPLPGTTAPPTSSEFSAEPLTSSDSRPSTPPPLFDDDAQDFWMTYLQIFDEELNSNEFNFSNLNFYRCFSAQ</sequence>
<gene>
    <name evidence="4" type="ORF">BSL78_07956</name>
</gene>
<dbReference type="Gene3D" id="1.10.443.10">
    <property type="entry name" value="Intergrase catalytic core"/>
    <property type="match status" value="1"/>
</dbReference>
<evidence type="ECO:0008006" key="6">
    <source>
        <dbReference type="Google" id="ProtNLM"/>
    </source>
</evidence>
<dbReference type="InterPro" id="IPR011010">
    <property type="entry name" value="DNA_brk_join_enz"/>
</dbReference>
<name>A0A2G8L4P2_STIJA</name>
<dbReference type="AlphaFoldDB" id="A0A2G8L4P2"/>
<keyword evidence="1" id="KW-0233">DNA recombination</keyword>
<protein>
    <recommendedName>
        <fullName evidence="6">Tyr recombinase domain-containing protein</fullName>
    </recommendedName>
</protein>
<feature type="region of interest" description="Disordered" evidence="2">
    <location>
        <begin position="562"/>
        <end position="598"/>
    </location>
</feature>
<dbReference type="GO" id="GO:0006310">
    <property type="term" value="P:DNA recombination"/>
    <property type="evidence" value="ECO:0007669"/>
    <property type="project" value="UniProtKB-KW"/>
</dbReference>
<feature type="region of interest" description="Disordered" evidence="2">
    <location>
        <begin position="23"/>
        <end position="80"/>
    </location>
</feature>
<evidence type="ECO:0000256" key="3">
    <source>
        <dbReference type="SAM" id="SignalP"/>
    </source>
</evidence>
<dbReference type="OrthoDB" id="5990091at2759"/>
<feature type="signal peptide" evidence="3">
    <location>
        <begin position="1"/>
        <end position="18"/>
    </location>
</feature>
<keyword evidence="5" id="KW-1185">Reference proteome</keyword>
<proteinExistence type="predicted"/>
<dbReference type="SUPFAM" id="SSF56349">
    <property type="entry name" value="DNA breaking-rejoining enzymes"/>
    <property type="match status" value="1"/>
</dbReference>
<evidence type="ECO:0000256" key="2">
    <source>
        <dbReference type="SAM" id="MobiDB-lite"/>
    </source>
</evidence>